<protein>
    <submittedName>
        <fullName evidence="1">Uncharacterized protein</fullName>
    </submittedName>
</protein>
<keyword evidence="2" id="KW-1185">Reference proteome</keyword>
<evidence type="ECO:0000313" key="2">
    <source>
        <dbReference type="Proteomes" id="UP000237105"/>
    </source>
</evidence>
<sequence>MANDAYVDVGVTIYAEAIIEDALRLSLSQYSSPPFRIDIPITNPLRLEERPSENFFSGGYNYDTEMYYLTPLTVVYEQFDDDHGEIEVEQLVETEKQPGQQQSETMIQQQLEFVEQPIQ</sequence>
<evidence type="ECO:0000313" key="1">
    <source>
        <dbReference type="EMBL" id="PON79940.1"/>
    </source>
</evidence>
<organism evidence="1 2">
    <name type="scientific">Parasponia andersonii</name>
    <name type="common">Sponia andersonii</name>
    <dbReference type="NCBI Taxonomy" id="3476"/>
    <lineage>
        <taxon>Eukaryota</taxon>
        <taxon>Viridiplantae</taxon>
        <taxon>Streptophyta</taxon>
        <taxon>Embryophyta</taxon>
        <taxon>Tracheophyta</taxon>
        <taxon>Spermatophyta</taxon>
        <taxon>Magnoliopsida</taxon>
        <taxon>eudicotyledons</taxon>
        <taxon>Gunneridae</taxon>
        <taxon>Pentapetalae</taxon>
        <taxon>rosids</taxon>
        <taxon>fabids</taxon>
        <taxon>Rosales</taxon>
        <taxon>Cannabaceae</taxon>
        <taxon>Parasponia</taxon>
    </lineage>
</organism>
<dbReference type="STRING" id="3476.A0A2P5E343"/>
<dbReference type="EMBL" id="JXTB01000002">
    <property type="protein sequence ID" value="PON79940.1"/>
    <property type="molecule type" value="Genomic_DNA"/>
</dbReference>
<gene>
    <name evidence="1" type="ORF">PanWU01x14_003900</name>
</gene>
<comment type="caution">
    <text evidence="1">The sequence shown here is derived from an EMBL/GenBank/DDBJ whole genome shotgun (WGS) entry which is preliminary data.</text>
</comment>
<reference evidence="2" key="1">
    <citation type="submission" date="2016-06" db="EMBL/GenBank/DDBJ databases">
        <title>Parallel loss of symbiosis genes in relatives of nitrogen-fixing non-legume Parasponia.</title>
        <authorList>
            <person name="Van Velzen R."/>
            <person name="Holmer R."/>
            <person name="Bu F."/>
            <person name="Rutten L."/>
            <person name="Van Zeijl A."/>
            <person name="Liu W."/>
            <person name="Santuari L."/>
            <person name="Cao Q."/>
            <person name="Sharma T."/>
            <person name="Shen D."/>
            <person name="Roswanjaya Y."/>
            <person name="Wardhani T."/>
            <person name="Kalhor M.S."/>
            <person name="Jansen J."/>
            <person name="Van den Hoogen J."/>
            <person name="Gungor B."/>
            <person name="Hartog M."/>
            <person name="Hontelez J."/>
            <person name="Verver J."/>
            <person name="Yang W.-C."/>
            <person name="Schijlen E."/>
            <person name="Repin R."/>
            <person name="Schilthuizen M."/>
            <person name="Schranz E."/>
            <person name="Heidstra R."/>
            <person name="Miyata K."/>
            <person name="Fedorova E."/>
            <person name="Kohlen W."/>
            <person name="Bisseling T."/>
            <person name="Smit S."/>
            <person name="Geurts R."/>
        </authorList>
    </citation>
    <scope>NUCLEOTIDE SEQUENCE [LARGE SCALE GENOMIC DNA]</scope>
    <source>
        <strain evidence="2">cv. WU1-14</strain>
    </source>
</reference>
<proteinExistence type="predicted"/>
<name>A0A2P5E343_PARAD</name>
<dbReference type="Proteomes" id="UP000237105">
    <property type="component" value="Unassembled WGS sequence"/>
</dbReference>
<dbReference type="AlphaFoldDB" id="A0A2P5E343"/>
<accession>A0A2P5E343</accession>